<reference evidence="1 2" key="1">
    <citation type="journal article" date="2016" name="Nat. Commun.">
        <title>Thousands of microbial genomes shed light on interconnected biogeochemical processes in an aquifer system.</title>
        <authorList>
            <person name="Anantharaman K."/>
            <person name="Brown C.T."/>
            <person name="Hug L.A."/>
            <person name="Sharon I."/>
            <person name="Castelle C.J."/>
            <person name="Probst A.J."/>
            <person name="Thomas B.C."/>
            <person name="Singh A."/>
            <person name="Wilkins M.J."/>
            <person name="Karaoz U."/>
            <person name="Brodie E.L."/>
            <person name="Williams K.H."/>
            <person name="Hubbard S.S."/>
            <person name="Banfield J.F."/>
        </authorList>
    </citation>
    <scope>NUCLEOTIDE SEQUENCE [LARGE SCALE GENOMIC DNA]</scope>
</reference>
<proteinExistence type="predicted"/>
<dbReference type="AlphaFoldDB" id="A0A1F6XVX0"/>
<name>A0A1F6XVX0_9BACT</name>
<organism evidence="1 2">
    <name type="scientific">Candidatus Nomurabacteria bacterium RIFCSPLOWO2_02_FULL_40_10</name>
    <dbReference type="NCBI Taxonomy" id="1801786"/>
    <lineage>
        <taxon>Bacteria</taxon>
        <taxon>Candidatus Nomuraibacteriota</taxon>
    </lineage>
</organism>
<evidence type="ECO:0000313" key="2">
    <source>
        <dbReference type="Proteomes" id="UP000176479"/>
    </source>
</evidence>
<gene>
    <name evidence="1" type="ORF">A3H53_03935</name>
</gene>
<dbReference type="Proteomes" id="UP000176479">
    <property type="component" value="Unassembled WGS sequence"/>
</dbReference>
<sequence length="133" mass="15358">MNTTKEYEVIFEPFTERHFIRTFAKKYKGAWDTTFGFLAAEFKFIDALFFKNTAEYITDKNADIVICKTEFKIAGTQESRHGSGNRCIVAIHKNLNKVCVLLVYYKNDLGGGSETGNWKNLIKKNYSEYSKIL</sequence>
<comment type="caution">
    <text evidence="1">The sequence shown here is derived from an EMBL/GenBank/DDBJ whole genome shotgun (WGS) entry which is preliminary data.</text>
</comment>
<evidence type="ECO:0000313" key="1">
    <source>
        <dbReference type="EMBL" id="OGI98262.1"/>
    </source>
</evidence>
<protein>
    <submittedName>
        <fullName evidence="1">Uncharacterized protein</fullName>
    </submittedName>
</protein>
<dbReference type="EMBL" id="MFVK01000039">
    <property type="protein sequence ID" value="OGI98262.1"/>
    <property type="molecule type" value="Genomic_DNA"/>
</dbReference>
<accession>A0A1F6XVX0</accession>